<dbReference type="EMBL" id="JAPQKI010000003">
    <property type="protein sequence ID" value="KAJ5109625.1"/>
    <property type="molecule type" value="Genomic_DNA"/>
</dbReference>
<dbReference type="InterPro" id="IPR029062">
    <property type="entry name" value="Class_I_gatase-like"/>
</dbReference>
<dbReference type="RefSeq" id="XP_056477736.1">
    <property type="nucleotide sequence ID" value="XM_056614764.1"/>
</dbReference>
<feature type="compositionally biased region" description="Basic residues" evidence="1">
    <location>
        <begin position="43"/>
        <end position="58"/>
    </location>
</feature>
<dbReference type="PANTHER" id="PTHR43130">
    <property type="entry name" value="ARAC-FAMILY TRANSCRIPTIONAL REGULATOR"/>
    <property type="match status" value="1"/>
</dbReference>
<reference evidence="4" key="2">
    <citation type="journal article" date="2023" name="IMA Fungus">
        <title>Comparative genomic study of the Penicillium genus elucidates a diverse pangenome and 15 lateral gene transfer events.</title>
        <authorList>
            <person name="Petersen C."/>
            <person name="Sorensen T."/>
            <person name="Nielsen M.R."/>
            <person name="Sondergaard T.E."/>
            <person name="Sorensen J.L."/>
            <person name="Fitzpatrick D.A."/>
            <person name="Frisvad J.C."/>
            <person name="Nielsen K.L."/>
        </authorList>
    </citation>
    <scope>NUCLEOTIDE SEQUENCE</scope>
    <source>
        <strain evidence="4">IBT 30761</strain>
    </source>
</reference>
<feature type="domain" description="DJ-1/PfpI" evidence="3">
    <location>
        <begin position="66"/>
        <end position="157"/>
    </location>
</feature>
<keyword evidence="5" id="KW-1185">Reference proteome</keyword>
<feature type="transmembrane region" description="Helical" evidence="2">
    <location>
        <begin position="107"/>
        <end position="129"/>
    </location>
</feature>
<keyword evidence="2" id="KW-0812">Transmembrane</keyword>
<feature type="compositionally biased region" description="Basic and acidic residues" evidence="1">
    <location>
        <begin position="30"/>
        <end position="42"/>
    </location>
</feature>
<gene>
    <name evidence="4" type="ORF">N7532_002270</name>
</gene>
<proteinExistence type="predicted"/>
<feature type="transmembrane region" description="Helical" evidence="2">
    <location>
        <begin position="174"/>
        <end position="197"/>
    </location>
</feature>
<evidence type="ECO:0000256" key="1">
    <source>
        <dbReference type="SAM" id="MobiDB-lite"/>
    </source>
</evidence>
<dbReference type="SUPFAM" id="SSF52317">
    <property type="entry name" value="Class I glutamine amidotransferase-like"/>
    <property type="match status" value="1"/>
</dbReference>
<evidence type="ECO:0000313" key="5">
    <source>
        <dbReference type="Proteomes" id="UP001149074"/>
    </source>
</evidence>
<name>A0A9W9G0Y7_9EURO</name>
<evidence type="ECO:0000256" key="2">
    <source>
        <dbReference type="SAM" id="Phobius"/>
    </source>
</evidence>
<dbReference type="Pfam" id="PF01965">
    <property type="entry name" value="DJ-1_PfpI"/>
    <property type="match status" value="1"/>
</dbReference>
<evidence type="ECO:0000313" key="4">
    <source>
        <dbReference type="EMBL" id="KAJ5109625.1"/>
    </source>
</evidence>
<dbReference type="InterPro" id="IPR052158">
    <property type="entry name" value="INH-QAR"/>
</dbReference>
<keyword evidence="2" id="KW-1133">Transmembrane helix</keyword>
<dbReference type="Proteomes" id="UP001149074">
    <property type="component" value="Unassembled WGS sequence"/>
</dbReference>
<dbReference type="InterPro" id="IPR002818">
    <property type="entry name" value="DJ-1/PfpI"/>
</dbReference>
<organism evidence="4 5">
    <name type="scientific">Penicillium argentinense</name>
    <dbReference type="NCBI Taxonomy" id="1131581"/>
    <lineage>
        <taxon>Eukaryota</taxon>
        <taxon>Fungi</taxon>
        <taxon>Dikarya</taxon>
        <taxon>Ascomycota</taxon>
        <taxon>Pezizomycotina</taxon>
        <taxon>Eurotiomycetes</taxon>
        <taxon>Eurotiomycetidae</taxon>
        <taxon>Eurotiales</taxon>
        <taxon>Aspergillaceae</taxon>
        <taxon>Penicillium</taxon>
    </lineage>
</organism>
<comment type="caution">
    <text evidence="4">The sequence shown here is derived from an EMBL/GenBank/DDBJ whole genome shotgun (WGS) entry which is preliminary data.</text>
</comment>
<dbReference type="Gene3D" id="3.40.50.880">
    <property type="match status" value="1"/>
</dbReference>
<keyword evidence="2" id="KW-0472">Membrane</keyword>
<dbReference type="GeneID" id="81353743"/>
<evidence type="ECO:0000259" key="3">
    <source>
        <dbReference type="Pfam" id="PF01965"/>
    </source>
</evidence>
<protein>
    <submittedName>
        <fullName evidence="4">ThiJ/PfpI family protein</fullName>
    </submittedName>
</protein>
<dbReference type="PANTHER" id="PTHR43130:SF3">
    <property type="entry name" value="HTH-TYPE TRANSCRIPTIONAL REGULATOR RV1931C"/>
    <property type="match status" value="1"/>
</dbReference>
<dbReference type="OrthoDB" id="543156at2759"/>
<reference evidence="4" key="1">
    <citation type="submission" date="2022-11" db="EMBL/GenBank/DDBJ databases">
        <authorList>
            <person name="Petersen C."/>
        </authorList>
    </citation>
    <scope>NUCLEOTIDE SEQUENCE</scope>
    <source>
        <strain evidence="4">IBT 30761</strain>
    </source>
</reference>
<dbReference type="AlphaFoldDB" id="A0A9W9G0Y7"/>
<sequence length="242" mass="26616">MNPTIKQHHFAILIFDGADMLDFNGTNEDLESRQQRQPDSHPHRANRQRHQTNRRPPHPRLVSIPTYDILLIPGTAPSLVHALVEADKPEKELIRTFASASSPKPRILFSICTGSFLLGAAGILAGTTVTTHQHALDVLRSICAAHGTGLYEKTRVVRRRFVDGGFVRGTRVQVITAGGISSGLEATFYIICLLLGAERASWVSREMEYGWKESEDGVWPAKLVVGGGGIVGEIERRVPDLP</sequence>
<feature type="region of interest" description="Disordered" evidence="1">
    <location>
        <begin position="29"/>
        <end position="60"/>
    </location>
</feature>
<accession>A0A9W9G0Y7</accession>